<evidence type="ECO:0000256" key="1">
    <source>
        <dbReference type="ARBA" id="ARBA00022487"/>
    </source>
</evidence>
<dbReference type="AlphaFoldDB" id="A0AAD7DN15"/>
<dbReference type="GO" id="GO:0045493">
    <property type="term" value="P:xylan catabolic process"/>
    <property type="evidence" value="ECO:0007669"/>
    <property type="project" value="UniProtKB-KW"/>
</dbReference>
<comment type="catalytic activity">
    <reaction evidence="6">
        <text>feruloyl-polysaccharide + H2O = ferulate + polysaccharide.</text>
        <dbReference type="EC" id="3.1.1.73"/>
    </reaction>
</comment>
<name>A0AAD7DN15_MYCRO</name>
<reference evidence="8" key="1">
    <citation type="submission" date="2023-03" db="EMBL/GenBank/DDBJ databases">
        <title>Massive genome expansion in bonnet fungi (Mycena s.s.) driven by repeated elements and novel gene families across ecological guilds.</title>
        <authorList>
            <consortium name="Lawrence Berkeley National Laboratory"/>
            <person name="Harder C.B."/>
            <person name="Miyauchi S."/>
            <person name="Viragh M."/>
            <person name="Kuo A."/>
            <person name="Thoen E."/>
            <person name="Andreopoulos B."/>
            <person name="Lu D."/>
            <person name="Skrede I."/>
            <person name="Drula E."/>
            <person name="Henrissat B."/>
            <person name="Morin E."/>
            <person name="Kohler A."/>
            <person name="Barry K."/>
            <person name="LaButti K."/>
            <person name="Morin E."/>
            <person name="Salamov A."/>
            <person name="Lipzen A."/>
            <person name="Mereny Z."/>
            <person name="Hegedus B."/>
            <person name="Baldrian P."/>
            <person name="Stursova M."/>
            <person name="Weitz H."/>
            <person name="Taylor A."/>
            <person name="Grigoriev I.V."/>
            <person name="Nagy L.G."/>
            <person name="Martin F."/>
            <person name="Kauserud H."/>
        </authorList>
    </citation>
    <scope>NUCLEOTIDE SEQUENCE</scope>
    <source>
        <strain evidence="8">CBHHK067</strain>
    </source>
</reference>
<keyword evidence="9" id="KW-1185">Reference proteome</keyword>
<organism evidence="8 9">
    <name type="scientific">Mycena rosella</name>
    <name type="common">Pink bonnet</name>
    <name type="synonym">Agaricus rosellus</name>
    <dbReference type="NCBI Taxonomy" id="1033263"/>
    <lineage>
        <taxon>Eukaryota</taxon>
        <taxon>Fungi</taxon>
        <taxon>Dikarya</taxon>
        <taxon>Basidiomycota</taxon>
        <taxon>Agaricomycotina</taxon>
        <taxon>Agaricomycetes</taxon>
        <taxon>Agaricomycetidae</taxon>
        <taxon>Agaricales</taxon>
        <taxon>Marasmiineae</taxon>
        <taxon>Mycenaceae</taxon>
        <taxon>Mycena</taxon>
    </lineage>
</organism>
<comment type="caution">
    <text evidence="8">The sequence shown here is derived from an EMBL/GenBank/DDBJ whole genome shotgun (WGS) entry which is preliminary data.</text>
</comment>
<evidence type="ECO:0000256" key="2">
    <source>
        <dbReference type="ARBA" id="ARBA00022651"/>
    </source>
</evidence>
<dbReference type="PANTHER" id="PTHR33938:SF15">
    <property type="entry name" value="FERULOYL ESTERASE B-RELATED"/>
    <property type="match status" value="1"/>
</dbReference>
<dbReference type="GO" id="GO:0030600">
    <property type="term" value="F:feruloyl esterase activity"/>
    <property type="evidence" value="ECO:0007669"/>
    <property type="project" value="UniProtKB-EC"/>
</dbReference>
<gene>
    <name evidence="8" type="ORF">B0H17DRAFT_1271831</name>
</gene>
<dbReference type="Proteomes" id="UP001221757">
    <property type="component" value="Unassembled WGS sequence"/>
</dbReference>
<keyword evidence="5" id="KW-1015">Disulfide bond</keyword>
<evidence type="ECO:0000256" key="7">
    <source>
        <dbReference type="RuleBase" id="RU361238"/>
    </source>
</evidence>
<keyword evidence="2" id="KW-0119">Carbohydrate metabolism</keyword>
<keyword evidence="1" id="KW-0719">Serine esterase</keyword>
<evidence type="ECO:0000313" key="9">
    <source>
        <dbReference type="Proteomes" id="UP001221757"/>
    </source>
</evidence>
<dbReference type="EMBL" id="JARKIE010000038">
    <property type="protein sequence ID" value="KAJ7695359.1"/>
    <property type="molecule type" value="Genomic_DNA"/>
</dbReference>
<sequence length="479" mass="52520">MEAAEAAEVEEISIPGHSGFKYCTSLLYLQCRASQPSIPDSWYTFHGTAGSGWRVMEAAEAAEIQPHPRKHDDSGCLLCLCGLEGEAPWDLCPEGACISYRELDYGSALYFTTVASNNGHDSDTGRPFLGNKEALNDFAVIGKQIVAEYYGRPHAKSYYVKCLTGGRQRTQTALRYPEDFDGIIASAPTTDFNRLLHWTGMLARYISMPSPDSTPVFITPDLWKVVAQEILHQCNGIDGVVDGIITEPDACKFRPEVLMFQGDSNGRGTAQNILPALRQWGADLPRFDPGSEGIYIGGATLSRKFPAYTTAPYTIFFSLLRELNLSQDWRKYTVLNTSEFDFSECGLHQGRLMDEVNPGGIATFDGDFSLIASGNSKRMYDLIVRTLNMASLDVFYRLFLMLGMGHCSGGPGAACFGQLGGQNVVNASVHNMLLVLVNWVEGGVAPDTIIGTKEGGATHVHCWYPQQSVWDGSAYVCEE</sequence>
<keyword evidence="4 7" id="KW-0378">Hydrolase</keyword>
<dbReference type="Pfam" id="PF07519">
    <property type="entry name" value="Tannase"/>
    <property type="match status" value="2"/>
</dbReference>
<keyword evidence="3" id="KW-0732">Signal</keyword>
<proteinExistence type="inferred from homology"/>
<evidence type="ECO:0000256" key="4">
    <source>
        <dbReference type="ARBA" id="ARBA00022801"/>
    </source>
</evidence>
<evidence type="ECO:0000313" key="8">
    <source>
        <dbReference type="EMBL" id="KAJ7695359.1"/>
    </source>
</evidence>
<evidence type="ECO:0000256" key="6">
    <source>
        <dbReference type="ARBA" id="ARBA00034075"/>
    </source>
</evidence>
<dbReference type="EC" id="3.1.1.-" evidence="7"/>
<protein>
    <recommendedName>
        <fullName evidence="7">Carboxylic ester hydrolase</fullName>
        <ecNumber evidence="7">3.1.1.-</ecNumber>
    </recommendedName>
</protein>
<keyword evidence="2" id="KW-0858">Xylan degradation</keyword>
<dbReference type="InterPro" id="IPR011118">
    <property type="entry name" value="Tannase/feruloyl_esterase"/>
</dbReference>
<evidence type="ECO:0000256" key="5">
    <source>
        <dbReference type="ARBA" id="ARBA00023157"/>
    </source>
</evidence>
<accession>A0AAD7DN15</accession>
<dbReference type="PANTHER" id="PTHR33938">
    <property type="entry name" value="FERULOYL ESTERASE B-RELATED"/>
    <property type="match status" value="1"/>
</dbReference>
<evidence type="ECO:0000256" key="3">
    <source>
        <dbReference type="ARBA" id="ARBA00022729"/>
    </source>
</evidence>
<comment type="similarity">
    <text evidence="7">Belongs to the tannase family.</text>
</comment>
<keyword evidence="2" id="KW-0624">Polysaccharide degradation</keyword>